<sequence>MSMDDIQMLIKFLGGLGIFLYGIDRMGDGLQKTAGHKMQQLLGALTDNPVMGILLGTGITAIILSSNATTIMVVGFVNAGILNLSQAVGIIMGANVGTTVTSWIVSMNEWGELLKPELFSPILIVSGAMIRYLSRNGKAKQAGEILVGFGLLFIGLGFMSEAASAYRTNKELLELFTNLGRHPFLGIVAGLFVTVLLQSSTVSVGVLQVLALNGMISWQTAVFINLGQNIGSCAAALRSSIGANSTAKRAAVIHLLFNTIGAVIFGTAMVLIFRLNTQLADSPVTSVGISIFHTVFNVSNTILLFPFAGFLVKASGILIREGTSASGCSLDSKDEMKRHLDNRILDTPSFAIESVTHEVVNMGYAALENFDMAARVLLTDDGSHAYQVKKMEQKIDDYEKIITDYLIKISNQSLNEEQHLIVKNLFYTVSDFERISDHCENLSELALEKNKRNIVFSKEGDKELKEMFQSVRSSLEHAIKARASSDMSEVRAVVRSEELVDNLEEEFRERHILRLASKACKPENGVIYLDALNNLERISDHAHNIAGFVRDEM</sequence>
<dbReference type="PANTHER" id="PTHR10010:SF46">
    <property type="entry name" value="SODIUM-DEPENDENT PHOSPHATE TRANSPORT PROTEIN 2B"/>
    <property type="match status" value="1"/>
</dbReference>
<dbReference type="InterPro" id="IPR003841">
    <property type="entry name" value="Na/Pi_transpt"/>
</dbReference>
<evidence type="ECO:0000256" key="5">
    <source>
        <dbReference type="ARBA" id="ARBA00023136"/>
    </source>
</evidence>
<feature type="domain" description="PhoU" evidence="7">
    <location>
        <begin position="464"/>
        <end position="547"/>
    </location>
</feature>
<feature type="transmembrane region" description="Helical" evidence="6">
    <location>
        <begin position="84"/>
        <end position="105"/>
    </location>
</feature>
<keyword evidence="3 6" id="KW-0812">Transmembrane</keyword>
<dbReference type="Proteomes" id="UP001163115">
    <property type="component" value="Chromosome"/>
</dbReference>
<comment type="subcellular location">
    <subcellularLocation>
        <location evidence="1">Cell membrane</location>
        <topology evidence="1">Multi-pass membrane protein</topology>
    </subcellularLocation>
</comment>
<name>A0ABY7AJX6_9FIRM</name>
<feature type="transmembrane region" description="Helical" evidence="6">
    <location>
        <begin position="145"/>
        <end position="163"/>
    </location>
</feature>
<dbReference type="InterPro" id="IPR026022">
    <property type="entry name" value="PhoU_dom"/>
</dbReference>
<dbReference type="NCBIfam" id="NF037997">
    <property type="entry name" value="Na_Pi_symport"/>
    <property type="match status" value="1"/>
</dbReference>
<keyword evidence="5 6" id="KW-0472">Membrane</keyword>
<feature type="transmembrane region" description="Helical" evidence="6">
    <location>
        <begin position="184"/>
        <end position="210"/>
    </location>
</feature>
<feature type="domain" description="PhoU" evidence="7">
    <location>
        <begin position="360"/>
        <end position="445"/>
    </location>
</feature>
<dbReference type="SUPFAM" id="SSF109755">
    <property type="entry name" value="PhoU-like"/>
    <property type="match status" value="1"/>
</dbReference>
<proteinExistence type="predicted"/>
<evidence type="ECO:0000256" key="1">
    <source>
        <dbReference type="ARBA" id="ARBA00004651"/>
    </source>
</evidence>
<dbReference type="RefSeq" id="WP_268116522.1">
    <property type="nucleotide sequence ID" value="NZ_CP113524.1"/>
</dbReference>
<evidence type="ECO:0000256" key="3">
    <source>
        <dbReference type="ARBA" id="ARBA00022692"/>
    </source>
</evidence>
<dbReference type="InterPro" id="IPR038078">
    <property type="entry name" value="PhoU-like_sf"/>
</dbReference>
<gene>
    <name evidence="8" type="ORF">OW255_10230</name>
</gene>
<accession>A0ABY7AJX6</accession>
<dbReference type="EMBL" id="CP113524">
    <property type="protein sequence ID" value="WAJ25857.1"/>
    <property type="molecule type" value="Genomic_DNA"/>
</dbReference>
<keyword evidence="4 6" id="KW-1133">Transmembrane helix</keyword>
<reference evidence="8" key="1">
    <citation type="submission" date="2022-11" db="EMBL/GenBank/DDBJ databases">
        <title>Lacrimispora xylanolytica sy1, complete genome.</title>
        <authorList>
            <person name="Choi S."/>
        </authorList>
    </citation>
    <scope>NUCLEOTIDE SEQUENCE</scope>
    <source>
        <strain evidence="8">Sy1</strain>
    </source>
</reference>
<evidence type="ECO:0000259" key="7">
    <source>
        <dbReference type="Pfam" id="PF01895"/>
    </source>
</evidence>
<protein>
    <submittedName>
        <fullName evidence="8">Na/Pi cotransporter family protein</fullName>
    </submittedName>
</protein>
<evidence type="ECO:0000256" key="6">
    <source>
        <dbReference type="SAM" id="Phobius"/>
    </source>
</evidence>
<feature type="transmembrane region" description="Helical" evidence="6">
    <location>
        <begin position="287"/>
        <end position="312"/>
    </location>
</feature>
<dbReference type="NCBIfam" id="TIGR00704">
    <property type="entry name" value="NaPi_cotrn_rel"/>
    <property type="match status" value="1"/>
</dbReference>
<feature type="transmembrane region" description="Helical" evidence="6">
    <location>
        <begin position="117"/>
        <end position="133"/>
    </location>
</feature>
<feature type="transmembrane region" description="Helical" evidence="6">
    <location>
        <begin position="44"/>
        <end position="64"/>
    </location>
</feature>
<dbReference type="Pfam" id="PF02690">
    <property type="entry name" value="Na_Pi_cotrans"/>
    <property type="match status" value="2"/>
</dbReference>
<dbReference type="Gene3D" id="1.20.58.220">
    <property type="entry name" value="Phosphate transport system protein phou homolog 2, domain 2"/>
    <property type="match status" value="1"/>
</dbReference>
<feature type="transmembrane region" description="Helical" evidence="6">
    <location>
        <begin position="250"/>
        <end position="275"/>
    </location>
</feature>
<evidence type="ECO:0000313" key="8">
    <source>
        <dbReference type="EMBL" id="WAJ25857.1"/>
    </source>
</evidence>
<evidence type="ECO:0000256" key="2">
    <source>
        <dbReference type="ARBA" id="ARBA00022475"/>
    </source>
</evidence>
<evidence type="ECO:0000256" key="4">
    <source>
        <dbReference type="ARBA" id="ARBA00022989"/>
    </source>
</evidence>
<keyword evidence="9" id="KW-1185">Reference proteome</keyword>
<keyword evidence="2" id="KW-1003">Cell membrane</keyword>
<dbReference type="InterPro" id="IPR004633">
    <property type="entry name" value="NaPi_cotrn-rel/YqeW-like"/>
</dbReference>
<organism evidence="8 9">
    <name type="scientific">Lacrimispora xylanolytica</name>
    <dbReference type="NCBI Taxonomy" id="29375"/>
    <lineage>
        <taxon>Bacteria</taxon>
        <taxon>Bacillati</taxon>
        <taxon>Bacillota</taxon>
        <taxon>Clostridia</taxon>
        <taxon>Lachnospirales</taxon>
        <taxon>Lachnospiraceae</taxon>
        <taxon>Lacrimispora</taxon>
    </lineage>
</organism>
<evidence type="ECO:0000313" key="9">
    <source>
        <dbReference type="Proteomes" id="UP001163115"/>
    </source>
</evidence>
<dbReference type="PANTHER" id="PTHR10010">
    <property type="entry name" value="SOLUTE CARRIER FAMILY 34 SODIUM PHOSPHATE , MEMBER 2-RELATED"/>
    <property type="match status" value="1"/>
</dbReference>
<dbReference type="Pfam" id="PF01895">
    <property type="entry name" value="PhoU"/>
    <property type="match status" value="2"/>
</dbReference>